<dbReference type="InterPro" id="IPR029063">
    <property type="entry name" value="SAM-dependent_MTases_sf"/>
</dbReference>
<dbReference type="Gene3D" id="3.90.1420.10">
    <property type="entry name" value="Rubisco LSMT, substrate-binding domain"/>
    <property type="match status" value="1"/>
</dbReference>
<feature type="domain" description="Rubisco LSMT substrate-binding" evidence="2">
    <location>
        <begin position="313"/>
        <end position="413"/>
    </location>
</feature>
<dbReference type="PANTHER" id="PTHR39290:SF6">
    <property type="entry name" value="S-ADENOSYL-L-METHIONINE-DEPENDENT METHYLTRANSFERASES SUPERFAMILY PROTEIN"/>
    <property type="match status" value="1"/>
</dbReference>
<dbReference type="InterPro" id="IPR015353">
    <property type="entry name" value="Rubisco_LSMT_subst-bd"/>
</dbReference>
<dbReference type="AlphaFoldDB" id="A0A813ESJ7"/>
<evidence type="ECO:0000313" key="3">
    <source>
        <dbReference type="EMBL" id="CAE8601529.1"/>
    </source>
</evidence>
<dbReference type="SUPFAM" id="SSF81822">
    <property type="entry name" value="RuBisCo LSMT C-terminal, substrate-binding domain"/>
    <property type="match status" value="1"/>
</dbReference>
<dbReference type="SUPFAM" id="SSF53335">
    <property type="entry name" value="S-adenosyl-L-methionine-dependent methyltransferases"/>
    <property type="match status" value="1"/>
</dbReference>
<keyword evidence="4" id="KW-1185">Reference proteome</keyword>
<dbReference type="Proteomes" id="UP000654075">
    <property type="component" value="Unassembled WGS sequence"/>
</dbReference>
<comment type="caution">
    <text evidence="3">The sequence shown here is derived from an EMBL/GenBank/DDBJ whole genome shotgun (WGS) entry which is preliminary data.</text>
</comment>
<reference evidence="3" key="1">
    <citation type="submission" date="2021-02" db="EMBL/GenBank/DDBJ databases">
        <authorList>
            <person name="Dougan E. K."/>
            <person name="Rhodes N."/>
            <person name="Thang M."/>
            <person name="Chan C."/>
        </authorList>
    </citation>
    <scope>NUCLEOTIDE SEQUENCE</scope>
</reference>
<dbReference type="OrthoDB" id="413501at2759"/>
<dbReference type="SUPFAM" id="SSF82199">
    <property type="entry name" value="SET domain"/>
    <property type="match status" value="1"/>
</dbReference>
<dbReference type="EMBL" id="CAJNNV010013258">
    <property type="protein sequence ID" value="CAE8601529.1"/>
    <property type="molecule type" value="Genomic_DNA"/>
</dbReference>
<proteinExistence type="predicted"/>
<organism evidence="3 4">
    <name type="scientific">Polarella glacialis</name>
    <name type="common">Dinoflagellate</name>
    <dbReference type="NCBI Taxonomy" id="89957"/>
    <lineage>
        <taxon>Eukaryota</taxon>
        <taxon>Sar</taxon>
        <taxon>Alveolata</taxon>
        <taxon>Dinophyceae</taxon>
        <taxon>Suessiales</taxon>
        <taxon>Suessiaceae</taxon>
        <taxon>Polarella</taxon>
    </lineage>
</organism>
<dbReference type="InterPro" id="IPR036464">
    <property type="entry name" value="Rubisco_LSMT_subst-bd_sf"/>
</dbReference>
<dbReference type="Gene3D" id="3.90.1410.10">
    <property type="entry name" value="set domain protein methyltransferase, domain 1"/>
    <property type="match status" value="1"/>
</dbReference>
<feature type="region of interest" description="Disordered" evidence="1">
    <location>
        <begin position="514"/>
        <end position="533"/>
    </location>
</feature>
<sequence length="765" mass="84029">MDLACLSHVAVTEFADTGRGLGCTKDLENGDIFLEVPLKYCWTLERARSALVLCDAAGGSGFGLTDKQLLHLHLLIESSKGGTTPSATSHLAQLPNLEQVGLPLAWTEEERAELEGSEVHTHCANLDEELPEDFARLQEALEAAGASNLLTDHDIGYKEYLWARCIFWSRYMSLTVEGEEQPIFALVPGLDMCNHCPDAPAGLFKLDRERGVIVARASQDYCRGQQVFINYKEGSFNDQLLLSFGFVLPSPQLKSSEITFSLQVTSEQLAVHRQLLDNPAFLGSFGQAYEVIHVPDSRDFESERTAELIVKHRLTLSQPLPPALLGQTRIQHLPAAVLADPVRLAVIVAGAPSTVASEELRVLFLLEDLLGSKCGQLPSSEAEDAALLDADVSGLPQRRQCAVLLRHGERQVLQAAVRELQARQLQNLGVVLRAVADSGSGCSCERCQAAGTPRLHHLQATDAALEAAEVQVARLSQALTGRLDAEALMEVPALVHLWMVGRLGSPHRNRSLLSSEVQRGGGGGGGGGPASWPWKEEANDNTLFALYSEKMRLWGSWFAAQWAHCSAVRLSEFSCIGQEQVQIRNQNSWSIPTEEALQVLAAHQPLLEVGSGTGYWAKLLQKRGVDLVAFDTSKFEPAFNAQAKIEAGKELVREYYPSGVQPGGPEVVEKYPDRTLVLMWADYMGWGTYGLQCLQGFKGQHLILVGEWRTATFGDYAPGMSEHGQSFSLELQQFVEECFTLVQTVTLPNWPLALDKLMLWQRRSM</sequence>
<evidence type="ECO:0000256" key="1">
    <source>
        <dbReference type="SAM" id="MobiDB-lite"/>
    </source>
</evidence>
<dbReference type="PANTHER" id="PTHR39290">
    <property type="entry name" value="C3H1-TYPE DOMAIN-CONTAINING PROTEIN-RELATED"/>
    <property type="match status" value="1"/>
</dbReference>
<dbReference type="Gene3D" id="3.40.50.150">
    <property type="entry name" value="Vaccinia Virus protein VP39"/>
    <property type="match status" value="1"/>
</dbReference>
<dbReference type="OMA" id="WKEEAND"/>
<dbReference type="Pfam" id="PF09273">
    <property type="entry name" value="Rubis-subs-bind"/>
    <property type="match status" value="1"/>
</dbReference>
<accession>A0A813ESJ7</accession>
<evidence type="ECO:0000259" key="2">
    <source>
        <dbReference type="Pfam" id="PF09273"/>
    </source>
</evidence>
<name>A0A813ESJ7_POLGL</name>
<gene>
    <name evidence="3" type="ORF">PGLA1383_LOCUS19821</name>
</gene>
<protein>
    <recommendedName>
        <fullName evidence="2">Rubisco LSMT substrate-binding domain-containing protein</fullName>
    </recommendedName>
</protein>
<feature type="compositionally biased region" description="Gly residues" evidence="1">
    <location>
        <begin position="519"/>
        <end position="529"/>
    </location>
</feature>
<dbReference type="InterPro" id="IPR046341">
    <property type="entry name" value="SET_dom_sf"/>
</dbReference>
<evidence type="ECO:0000313" key="4">
    <source>
        <dbReference type="Proteomes" id="UP000654075"/>
    </source>
</evidence>
<dbReference type="CDD" id="cd10527">
    <property type="entry name" value="SET_LSMT"/>
    <property type="match status" value="1"/>
</dbReference>